<dbReference type="SUPFAM" id="SSF103473">
    <property type="entry name" value="MFS general substrate transporter"/>
    <property type="match status" value="1"/>
</dbReference>
<accession>S5YV00</accession>
<sequence length="480" mass="49305">MSLSFPTSRPPAPSRVQPHPPARSGADQPLNITALLTVMLGVSVISLDISMTSTALPEIAKNLGVAPAKTIWIVNIYYLAVVAALLPLAALGEIYGHRRVFFAGLLTVAAGALASGLAGGLGPLMAGRALLGIGSAAVSATTPALIRDIYPPEKLARGLGFYAMIAGAALSAGPPVTSAILAVADWRWLYLPTAPLALLTLILAARRLPETERNIRRFDPLSGLLCSAMFACLLFAIAGAAHLGATIAAVALAGAALTGSALLRHETGQAAPILGADLFRLPIFALSSATSIIAYSVQGMVFVLLPFLFQYRMGFTQIEAGLLIIPWPLTLIVMTLVSPRLTRWVAPGFLGGLGLALLALGLGALAGLPESADTVQIGWRLVICGVGFGLFQSPNMVAIMQSAPRARSGSAGGILAMSRLLGQSIGAALFAFCLAHWHEDGIGIALQIGTGLALAGAAISALRLLPGLHPAALPSDKGNA</sequence>
<comment type="subcellular location">
    <subcellularLocation>
        <location evidence="1">Membrane</location>
        <topology evidence="1">Multi-pass membrane protein</topology>
    </subcellularLocation>
</comment>
<dbReference type="Proteomes" id="UP000015480">
    <property type="component" value="Chromosome"/>
</dbReference>
<feature type="transmembrane region" description="Helical" evidence="6">
    <location>
        <begin position="283"/>
        <end position="309"/>
    </location>
</feature>
<keyword evidence="3 6" id="KW-1133">Transmembrane helix</keyword>
<dbReference type="GO" id="GO:0016020">
    <property type="term" value="C:membrane"/>
    <property type="evidence" value="ECO:0007669"/>
    <property type="project" value="UniProtKB-SubCell"/>
</dbReference>
<dbReference type="PATRIC" id="fig|1367847.3.peg.1911"/>
<feature type="transmembrane region" description="Helical" evidence="6">
    <location>
        <begin position="218"/>
        <end position="237"/>
    </location>
</feature>
<evidence type="ECO:0000256" key="4">
    <source>
        <dbReference type="ARBA" id="ARBA00023136"/>
    </source>
</evidence>
<keyword evidence="2 6" id="KW-0812">Transmembrane</keyword>
<feature type="transmembrane region" description="Helical" evidence="6">
    <location>
        <begin position="344"/>
        <end position="365"/>
    </location>
</feature>
<feature type="transmembrane region" description="Helical" evidence="6">
    <location>
        <begin position="125"/>
        <end position="146"/>
    </location>
</feature>
<dbReference type="RefSeq" id="WP_020950659.1">
    <property type="nucleotide sequence ID" value="NC_022041.1"/>
</dbReference>
<keyword evidence="9" id="KW-1185">Reference proteome</keyword>
<evidence type="ECO:0000256" key="3">
    <source>
        <dbReference type="ARBA" id="ARBA00022989"/>
    </source>
</evidence>
<dbReference type="eggNOG" id="COG0477">
    <property type="taxonomic scope" value="Bacteria"/>
</dbReference>
<feature type="domain" description="Major facilitator superfamily (MFS) profile" evidence="7">
    <location>
        <begin position="34"/>
        <end position="473"/>
    </location>
</feature>
<feature type="transmembrane region" description="Helical" evidence="6">
    <location>
        <begin position="444"/>
        <end position="465"/>
    </location>
</feature>
<dbReference type="AlphaFoldDB" id="S5YV00"/>
<dbReference type="GO" id="GO:0022857">
    <property type="term" value="F:transmembrane transporter activity"/>
    <property type="evidence" value="ECO:0007669"/>
    <property type="project" value="InterPro"/>
</dbReference>
<evidence type="ECO:0000256" key="6">
    <source>
        <dbReference type="SAM" id="Phobius"/>
    </source>
</evidence>
<feature type="transmembrane region" description="Helical" evidence="6">
    <location>
        <begin position="100"/>
        <end position="119"/>
    </location>
</feature>
<feature type="transmembrane region" description="Helical" evidence="6">
    <location>
        <begin position="243"/>
        <end position="263"/>
    </location>
</feature>
<dbReference type="InterPro" id="IPR020846">
    <property type="entry name" value="MFS_dom"/>
</dbReference>
<feature type="compositionally biased region" description="Pro residues" evidence="5">
    <location>
        <begin position="8"/>
        <end position="21"/>
    </location>
</feature>
<feature type="transmembrane region" description="Helical" evidence="6">
    <location>
        <begin position="315"/>
        <end position="337"/>
    </location>
</feature>
<name>S5YV00_PARAH</name>
<evidence type="ECO:0000313" key="9">
    <source>
        <dbReference type="Proteomes" id="UP000015480"/>
    </source>
</evidence>
<proteinExistence type="predicted"/>
<feature type="transmembrane region" description="Helical" evidence="6">
    <location>
        <begin position="71"/>
        <end position="91"/>
    </location>
</feature>
<keyword evidence="4 6" id="KW-0472">Membrane</keyword>
<feature type="transmembrane region" description="Helical" evidence="6">
    <location>
        <begin position="30"/>
        <end position="51"/>
    </location>
</feature>
<dbReference type="OrthoDB" id="2414439at2"/>
<feature type="transmembrane region" description="Helical" evidence="6">
    <location>
        <begin position="420"/>
        <end position="438"/>
    </location>
</feature>
<dbReference type="Gene3D" id="1.20.1250.20">
    <property type="entry name" value="MFS general substrate transporter like domains"/>
    <property type="match status" value="1"/>
</dbReference>
<feature type="transmembrane region" description="Helical" evidence="6">
    <location>
        <begin position="158"/>
        <end position="182"/>
    </location>
</feature>
<evidence type="ECO:0000259" key="7">
    <source>
        <dbReference type="PROSITE" id="PS50850"/>
    </source>
</evidence>
<reference evidence="8 9" key="1">
    <citation type="journal article" date="2014" name="BMC Genomics">
        <title>Architecture and functions of a multipartite genome of the methylotrophic bacterium Paracoccus aminophilus JCM 7686, containing primary and secondary chromids.</title>
        <authorList>
            <person name="Dziewit L."/>
            <person name="Czarnecki J."/>
            <person name="Wibberg D."/>
            <person name="Radlinska M."/>
            <person name="Mrozek P."/>
            <person name="Szymczak M."/>
            <person name="Schluter A."/>
            <person name="Puhler A."/>
            <person name="Bartosik D."/>
        </authorList>
    </citation>
    <scope>NUCLEOTIDE SEQUENCE [LARGE SCALE GENOMIC DNA]</scope>
    <source>
        <strain evidence="8">JCM 7686</strain>
    </source>
</reference>
<evidence type="ECO:0000256" key="2">
    <source>
        <dbReference type="ARBA" id="ARBA00022692"/>
    </source>
</evidence>
<dbReference type="STRING" id="1367847.JCM7686_1920"/>
<feature type="transmembrane region" description="Helical" evidence="6">
    <location>
        <begin position="188"/>
        <end position="206"/>
    </location>
</feature>
<dbReference type="EMBL" id="CP006650">
    <property type="protein sequence ID" value="AGT09021.1"/>
    <property type="molecule type" value="Genomic_DNA"/>
</dbReference>
<dbReference type="KEGG" id="pami:JCM7686_1920"/>
<dbReference type="InterPro" id="IPR011701">
    <property type="entry name" value="MFS"/>
</dbReference>
<protein>
    <submittedName>
        <fullName evidence="8">Major facilitator superfamily transporter</fullName>
    </submittedName>
</protein>
<feature type="region of interest" description="Disordered" evidence="5">
    <location>
        <begin position="1"/>
        <end position="26"/>
    </location>
</feature>
<dbReference type="PROSITE" id="PS50850">
    <property type="entry name" value="MFS"/>
    <property type="match status" value="1"/>
</dbReference>
<evidence type="ECO:0000256" key="5">
    <source>
        <dbReference type="SAM" id="MobiDB-lite"/>
    </source>
</evidence>
<gene>
    <name evidence="8" type="ORF">JCM7686_1920</name>
</gene>
<dbReference type="PANTHER" id="PTHR42718:SF49">
    <property type="entry name" value="EXPORT PROTEIN"/>
    <property type="match status" value="1"/>
</dbReference>
<evidence type="ECO:0000313" key="8">
    <source>
        <dbReference type="EMBL" id="AGT09021.1"/>
    </source>
</evidence>
<dbReference type="Pfam" id="PF07690">
    <property type="entry name" value="MFS_1"/>
    <property type="match status" value="1"/>
</dbReference>
<dbReference type="Gene3D" id="1.20.1720.10">
    <property type="entry name" value="Multidrug resistance protein D"/>
    <property type="match status" value="1"/>
</dbReference>
<dbReference type="CDD" id="cd17321">
    <property type="entry name" value="MFS_MMR_MDR_like"/>
    <property type="match status" value="1"/>
</dbReference>
<dbReference type="PANTHER" id="PTHR42718">
    <property type="entry name" value="MAJOR FACILITATOR SUPERFAMILY MULTIDRUG TRANSPORTER MFSC"/>
    <property type="match status" value="1"/>
</dbReference>
<dbReference type="HOGENOM" id="CLU_000960_28_3_5"/>
<evidence type="ECO:0000256" key="1">
    <source>
        <dbReference type="ARBA" id="ARBA00004141"/>
    </source>
</evidence>
<organism evidence="8 9">
    <name type="scientific">Paracoccus aminophilus JCM 7686</name>
    <dbReference type="NCBI Taxonomy" id="1367847"/>
    <lineage>
        <taxon>Bacteria</taxon>
        <taxon>Pseudomonadati</taxon>
        <taxon>Pseudomonadota</taxon>
        <taxon>Alphaproteobacteria</taxon>
        <taxon>Rhodobacterales</taxon>
        <taxon>Paracoccaceae</taxon>
        <taxon>Paracoccus</taxon>
    </lineage>
</organism>
<dbReference type="InterPro" id="IPR036259">
    <property type="entry name" value="MFS_trans_sf"/>
</dbReference>
<feature type="transmembrane region" description="Helical" evidence="6">
    <location>
        <begin position="377"/>
        <end position="399"/>
    </location>
</feature>